<proteinExistence type="predicted"/>
<evidence type="ECO:0000313" key="2">
    <source>
        <dbReference type="Proteomes" id="UP001193670"/>
    </source>
</evidence>
<comment type="caution">
    <text evidence="1">The sequence shown here is derived from an EMBL/GenBank/DDBJ whole genome shotgun (WGS) entry which is preliminary data.</text>
</comment>
<dbReference type="RefSeq" id="WP_173840851.1">
    <property type="nucleotide sequence ID" value="NZ_JAAILX010000041.1"/>
</dbReference>
<evidence type="ECO:0000313" key="1">
    <source>
        <dbReference type="EMBL" id="NSC28426.1"/>
    </source>
</evidence>
<reference evidence="1" key="1">
    <citation type="journal article" date="2020" name="Cell Host Microbe">
        <title>Functional and Genomic Variation between Human-Derived Isolates of Lachnospiraceae Reveals Inter- and Intra-Species Diversity.</title>
        <authorList>
            <person name="Sorbara M.T."/>
            <person name="Littmann E.R."/>
            <person name="Fontana E."/>
            <person name="Moody T.U."/>
            <person name="Kohout C.E."/>
            <person name="Gjonbalaj M."/>
            <person name="Eaton V."/>
            <person name="Seok R."/>
            <person name="Leiner I.M."/>
            <person name="Pamer E.G."/>
        </authorList>
    </citation>
    <scope>NUCLEOTIDE SEQUENCE</scope>
    <source>
        <strain evidence="1">MSK.17.79</strain>
    </source>
</reference>
<dbReference type="Proteomes" id="UP001193670">
    <property type="component" value="Unassembled WGS sequence"/>
</dbReference>
<organism evidence="1 2">
    <name type="scientific">Agathobacter rectalis</name>
    <dbReference type="NCBI Taxonomy" id="39491"/>
    <lineage>
        <taxon>Bacteria</taxon>
        <taxon>Bacillati</taxon>
        <taxon>Bacillota</taxon>
        <taxon>Clostridia</taxon>
        <taxon>Lachnospirales</taxon>
        <taxon>Lachnospiraceae</taxon>
        <taxon>Agathobacter</taxon>
    </lineage>
</organism>
<protein>
    <submittedName>
        <fullName evidence="1">Uncharacterized protein</fullName>
    </submittedName>
</protein>
<sequence length="55" mass="6351">MKFSKLKKHLLIGILLCYIISTTKPLNPNSSSYINNTSDECENDIELLYDLENPY</sequence>
<gene>
    <name evidence="1" type="ORF">G4319_14050</name>
</gene>
<reference evidence="1" key="2">
    <citation type="submission" date="2020-02" db="EMBL/GenBank/DDBJ databases">
        <authorList>
            <person name="Littmann E."/>
            <person name="Sorbara M."/>
        </authorList>
    </citation>
    <scope>NUCLEOTIDE SEQUENCE</scope>
    <source>
        <strain evidence="1">MSK.17.79</strain>
    </source>
</reference>
<dbReference type="AlphaFoldDB" id="A0AAX0BJH3"/>
<dbReference type="EMBL" id="JAAILW010000040">
    <property type="protein sequence ID" value="NSC28426.1"/>
    <property type="molecule type" value="Genomic_DNA"/>
</dbReference>
<accession>A0AAX0BJH3</accession>
<name>A0AAX0BJH3_9FIRM</name>